<dbReference type="InterPro" id="IPR018490">
    <property type="entry name" value="cNMP-bd_dom_sf"/>
</dbReference>
<dbReference type="GO" id="GO:0030552">
    <property type="term" value="F:cAMP binding"/>
    <property type="evidence" value="ECO:0007669"/>
    <property type="project" value="UniProtKB-KW"/>
</dbReference>
<keyword evidence="5" id="KW-0238">DNA-binding</keyword>
<dbReference type="InterPro" id="IPR036388">
    <property type="entry name" value="WH-like_DNA-bd_sf"/>
</dbReference>
<name>A0A1H2NEV7_9ACTN</name>
<dbReference type="SMART" id="SM00100">
    <property type="entry name" value="cNMP"/>
    <property type="match status" value="1"/>
</dbReference>
<evidence type="ECO:0000313" key="14">
    <source>
        <dbReference type="EMBL" id="SDV03731.1"/>
    </source>
</evidence>
<keyword evidence="4" id="KW-0805">Transcription regulation</keyword>
<dbReference type="SMART" id="SM00419">
    <property type="entry name" value="HTH_CRP"/>
    <property type="match status" value="1"/>
</dbReference>
<keyword evidence="14" id="KW-0418">Kinase</keyword>
<feature type="domain" description="HTH crp-type" evidence="13">
    <location>
        <begin position="145"/>
        <end position="218"/>
    </location>
</feature>
<dbReference type="Proteomes" id="UP000198825">
    <property type="component" value="Chromosome I"/>
</dbReference>
<feature type="domain" description="Cyclic nucleotide-binding" evidence="12">
    <location>
        <begin position="11"/>
        <end position="131"/>
    </location>
</feature>
<protein>
    <recommendedName>
        <fullName evidence="11">CRP-like cAMP-activated global transcriptional regulator</fullName>
    </recommendedName>
    <alternativeName>
        <fullName evidence="10">cAMP receptor protein</fullName>
    </alternativeName>
    <alternativeName>
        <fullName evidence="9">cAMP regulatory protein</fullName>
    </alternativeName>
</protein>
<evidence type="ECO:0000256" key="1">
    <source>
        <dbReference type="ARBA" id="ARBA00022491"/>
    </source>
</evidence>
<dbReference type="PROSITE" id="PS51063">
    <property type="entry name" value="HTH_CRP_2"/>
    <property type="match status" value="1"/>
</dbReference>
<evidence type="ECO:0000256" key="9">
    <source>
        <dbReference type="ARBA" id="ARBA00029868"/>
    </source>
</evidence>
<reference evidence="15" key="1">
    <citation type="submission" date="2016-10" db="EMBL/GenBank/DDBJ databases">
        <authorList>
            <person name="Varghese N."/>
            <person name="Submissions S."/>
        </authorList>
    </citation>
    <scope>NUCLEOTIDE SEQUENCE [LARGE SCALE GENOMIC DNA]</scope>
    <source>
        <strain evidence="15">DSM 21743</strain>
    </source>
</reference>
<keyword evidence="6" id="KW-0114">cAMP</keyword>
<dbReference type="GO" id="GO:0003700">
    <property type="term" value="F:DNA-binding transcription factor activity"/>
    <property type="evidence" value="ECO:0007669"/>
    <property type="project" value="UniProtKB-ARBA"/>
</dbReference>
<keyword evidence="1" id="KW-0678">Repressor</keyword>
<sequence length="225" mass="24623">MDPEVLTKAPLFAELDEASAAALEQAMGSLRLTKGQILFREGETEDRLYVVVAGKIKLGRSGSAGRENLLAVLGPGQMFGELSVFDPGPRSSTATAVTAAEVRVLEHDELMAWLSDHPEVARSLLGQLAARLRRANDVVADLVFSDVPGRVAKQLLELARRFGDRKDDGVHVHHDLTQEELAQLVGASRETVNKALADFAARGWIRLEPRSVTLLDVERVERRAR</sequence>
<keyword evidence="2" id="KW-0116">cAMP-binding</keyword>
<dbReference type="SUPFAM" id="SSF51206">
    <property type="entry name" value="cAMP-binding domain-like"/>
    <property type="match status" value="1"/>
</dbReference>
<dbReference type="AlphaFoldDB" id="A0A1H2NEV7"/>
<dbReference type="GO" id="GO:0045892">
    <property type="term" value="P:negative regulation of DNA-templated transcription"/>
    <property type="evidence" value="ECO:0007669"/>
    <property type="project" value="UniProtKB-ARBA"/>
</dbReference>
<dbReference type="InterPro" id="IPR014710">
    <property type="entry name" value="RmlC-like_jellyroll"/>
</dbReference>
<dbReference type="PROSITE" id="PS50042">
    <property type="entry name" value="CNMP_BINDING_3"/>
    <property type="match status" value="1"/>
</dbReference>
<dbReference type="CDD" id="cd00038">
    <property type="entry name" value="CAP_ED"/>
    <property type="match status" value="1"/>
</dbReference>
<dbReference type="PANTHER" id="PTHR24567:SF74">
    <property type="entry name" value="HTH-TYPE TRANSCRIPTIONAL REGULATOR ARCR"/>
    <property type="match status" value="1"/>
</dbReference>
<evidence type="ECO:0000256" key="11">
    <source>
        <dbReference type="ARBA" id="ARBA00068047"/>
    </source>
</evidence>
<evidence type="ECO:0000256" key="5">
    <source>
        <dbReference type="ARBA" id="ARBA00023125"/>
    </source>
</evidence>
<dbReference type="SUPFAM" id="SSF46785">
    <property type="entry name" value="Winged helix' DNA-binding domain"/>
    <property type="match status" value="1"/>
</dbReference>
<evidence type="ECO:0000256" key="3">
    <source>
        <dbReference type="ARBA" id="ARBA00022741"/>
    </source>
</evidence>
<dbReference type="Gene3D" id="1.10.10.10">
    <property type="entry name" value="Winged helix-like DNA-binding domain superfamily/Winged helix DNA-binding domain"/>
    <property type="match status" value="1"/>
</dbReference>
<keyword evidence="3" id="KW-0547">Nucleotide-binding</keyword>
<dbReference type="OrthoDB" id="892842at2"/>
<evidence type="ECO:0000256" key="8">
    <source>
        <dbReference type="ARBA" id="ARBA00023163"/>
    </source>
</evidence>
<dbReference type="PANTHER" id="PTHR24567">
    <property type="entry name" value="CRP FAMILY TRANSCRIPTIONAL REGULATORY PROTEIN"/>
    <property type="match status" value="1"/>
</dbReference>
<dbReference type="RefSeq" id="WP_091078214.1">
    <property type="nucleotide sequence ID" value="NZ_LT629799.1"/>
</dbReference>
<dbReference type="Pfam" id="PF13545">
    <property type="entry name" value="HTH_Crp_2"/>
    <property type="match status" value="1"/>
</dbReference>
<dbReference type="FunFam" id="2.60.120.10:FF:000003">
    <property type="entry name" value="Crp/Fnr family transcriptional regulator"/>
    <property type="match status" value="1"/>
</dbReference>
<dbReference type="InterPro" id="IPR012318">
    <property type="entry name" value="HTH_CRP"/>
</dbReference>
<dbReference type="InterPro" id="IPR036390">
    <property type="entry name" value="WH_DNA-bd_sf"/>
</dbReference>
<proteinExistence type="predicted"/>
<dbReference type="Pfam" id="PF00027">
    <property type="entry name" value="cNMP_binding"/>
    <property type="match status" value="1"/>
</dbReference>
<evidence type="ECO:0000313" key="15">
    <source>
        <dbReference type="Proteomes" id="UP000198825"/>
    </source>
</evidence>
<dbReference type="GO" id="GO:0003677">
    <property type="term" value="F:DNA binding"/>
    <property type="evidence" value="ECO:0007669"/>
    <property type="project" value="UniProtKB-KW"/>
</dbReference>
<dbReference type="GO" id="GO:0045893">
    <property type="term" value="P:positive regulation of DNA-templated transcription"/>
    <property type="evidence" value="ECO:0007669"/>
    <property type="project" value="UniProtKB-ARBA"/>
</dbReference>
<dbReference type="InterPro" id="IPR050397">
    <property type="entry name" value="Env_Response_Regulators"/>
</dbReference>
<evidence type="ECO:0000256" key="4">
    <source>
        <dbReference type="ARBA" id="ARBA00023015"/>
    </source>
</evidence>
<gene>
    <name evidence="14" type="ORF">SAMN04488544_3845</name>
</gene>
<evidence type="ECO:0000256" key="10">
    <source>
        <dbReference type="ARBA" id="ARBA00033082"/>
    </source>
</evidence>
<dbReference type="FunFam" id="1.10.10.10:FF:000019">
    <property type="entry name" value="Crp/Fnr family transcriptional regulator"/>
    <property type="match status" value="1"/>
</dbReference>
<evidence type="ECO:0000259" key="12">
    <source>
        <dbReference type="PROSITE" id="PS50042"/>
    </source>
</evidence>
<keyword evidence="15" id="KW-1185">Reference proteome</keyword>
<accession>A0A1H2NEV7</accession>
<keyword evidence="7" id="KW-0010">Activator</keyword>
<dbReference type="GO" id="GO:0016301">
    <property type="term" value="F:kinase activity"/>
    <property type="evidence" value="ECO:0007669"/>
    <property type="project" value="UniProtKB-KW"/>
</dbReference>
<evidence type="ECO:0000256" key="2">
    <source>
        <dbReference type="ARBA" id="ARBA00022566"/>
    </source>
</evidence>
<evidence type="ECO:0000256" key="6">
    <source>
        <dbReference type="ARBA" id="ARBA00023149"/>
    </source>
</evidence>
<dbReference type="Gene3D" id="2.60.120.10">
    <property type="entry name" value="Jelly Rolls"/>
    <property type="match status" value="1"/>
</dbReference>
<dbReference type="EMBL" id="LT629799">
    <property type="protein sequence ID" value="SDV03731.1"/>
    <property type="molecule type" value="Genomic_DNA"/>
</dbReference>
<organism evidence="14 15">
    <name type="scientific">Microlunatus sagamiharensis</name>
    <dbReference type="NCBI Taxonomy" id="546874"/>
    <lineage>
        <taxon>Bacteria</taxon>
        <taxon>Bacillati</taxon>
        <taxon>Actinomycetota</taxon>
        <taxon>Actinomycetes</taxon>
        <taxon>Propionibacteriales</taxon>
        <taxon>Propionibacteriaceae</taxon>
        <taxon>Microlunatus</taxon>
    </lineage>
</organism>
<keyword evidence="14" id="KW-0808">Transferase</keyword>
<dbReference type="GO" id="GO:0005829">
    <property type="term" value="C:cytosol"/>
    <property type="evidence" value="ECO:0007669"/>
    <property type="project" value="TreeGrafter"/>
</dbReference>
<evidence type="ECO:0000256" key="7">
    <source>
        <dbReference type="ARBA" id="ARBA00023159"/>
    </source>
</evidence>
<dbReference type="STRING" id="546874.SAMN04488544_3845"/>
<dbReference type="InterPro" id="IPR000595">
    <property type="entry name" value="cNMP-bd_dom"/>
</dbReference>
<evidence type="ECO:0000259" key="13">
    <source>
        <dbReference type="PROSITE" id="PS51063"/>
    </source>
</evidence>
<keyword evidence="8" id="KW-0804">Transcription</keyword>